<sequence>MLAHFQHRDYNSILPLQMPVTRSKMRLIRCTREISSESQAVSTPTTSLGSSLARTRFARAVPAQQKLKWTLCCLPWIFSPSSG</sequence>
<name>A0A7T8K6Y0_CALRO</name>
<reference evidence="2" key="1">
    <citation type="submission" date="2021-01" db="EMBL/GenBank/DDBJ databases">
        <title>Caligus Genome Assembly.</title>
        <authorList>
            <person name="Gallardo-Escarate C."/>
        </authorList>
    </citation>
    <scope>NUCLEOTIDE SEQUENCE [LARGE SCALE GENOMIC DNA]</scope>
</reference>
<dbReference type="EMBL" id="CP045895">
    <property type="protein sequence ID" value="QQP49242.1"/>
    <property type="molecule type" value="Genomic_DNA"/>
</dbReference>
<dbReference type="AlphaFoldDB" id="A0A7T8K6Y0"/>
<evidence type="ECO:0000313" key="2">
    <source>
        <dbReference type="Proteomes" id="UP000595437"/>
    </source>
</evidence>
<gene>
    <name evidence="1" type="ORF">FKW44_009829</name>
</gene>
<protein>
    <submittedName>
        <fullName evidence="1">Uncharacterized protein</fullName>
    </submittedName>
</protein>
<dbReference type="Proteomes" id="UP000595437">
    <property type="component" value="Chromosome 6"/>
</dbReference>
<accession>A0A7T8K6Y0</accession>
<organism evidence="1 2">
    <name type="scientific">Caligus rogercresseyi</name>
    <name type="common">Sea louse</name>
    <dbReference type="NCBI Taxonomy" id="217165"/>
    <lineage>
        <taxon>Eukaryota</taxon>
        <taxon>Metazoa</taxon>
        <taxon>Ecdysozoa</taxon>
        <taxon>Arthropoda</taxon>
        <taxon>Crustacea</taxon>
        <taxon>Multicrustacea</taxon>
        <taxon>Hexanauplia</taxon>
        <taxon>Copepoda</taxon>
        <taxon>Siphonostomatoida</taxon>
        <taxon>Caligidae</taxon>
        <taxon>Caligus</taxon>
    </lineage>
</organism>
<evidence type="ECO:0000313" key="1">
    <source>
        <dbReference type="EMBL" id="QQP49242.1"/>
    </source>
</evidence>
<proteinExistence type="predicted"/>
<keyword evidence="2" id="KW-1185">Reference proteome</keyword>